<dbReference type="InterPro" id="IPR006121">
    <property type="entry name" value="HMA_dom"/>
</dbReference>
<organism evidence="3 4">
    <name type="scientific">Kribbella sancticallisti</name>
    <dbReference type="NCBI Taxonomy" id="460087"/>
    <lineage>
        <taxon>Bacteria</taxon>
        <taxon>Bacillati</taxon>
        <taxon>Actinomycetota</taxon>
        <taxon>Actinomycetes</taxon>
        <taxon>Propionibacteriales</taxon>
        <taxon>Kribbellaceae</taxon>
        <taxon>Kribbella</taxon>
    </lineage>
</organism>
<dbReference type="RefSeq" id="WP_020385352.1">
    <property type="nucleotide sequence ID" value="NZ_BAAAOS010000054.1"/>
</dbReference>
<protein>
    <recommendedName>
        <fullName evidence="2">HMA domain-containing protein</fullName>
    </recommendedName>
</protein>
<dbReference type="Gene3D" id="3.30.70.100">
    <property type="match status" value="1"/>
</dbReference>
<dbReference type="Pfam" id="PF00403">
    <property type="entry name" value="HMA"/>
    <property type="match status" value="1"/>
</dbReference>
<dbReference type="SUPFAM" id="SSF55008">
    <property type="entry name" value="HMA, heavy metal-associated domain"/>
    <property type="match status" value="1"/>
</dbReference>
<gene>
    <name evidence="3" type="ORF">GCM10009789_68450</name>
</gene>
<evidence type="ECO:0000313" key="3">
    <source>
        <dbReference type="EMBL" id="GAA1604790.1"/>
    </source>
</evidence>
<evidence type="ECO:0000313" key="4">
    <source>
        <dbReference type="Proteomes" id="UP001500393"/>
    </source>
</evidence>
<dbReference type="InterPro" id="IPR036163">
    <property type="entry name" value="HMA_dom_sf"/>
</dbReference>
<dbReference type="InterPro" id="IPR000428">
    <property type="entry name" value="Cu-bd"/>
</dbReference>
<dbReference type="PROSITE" id="PS50846">
    <property type="entry name" value="HMA_2"/>
    <property type="match status" value="1"/>
</dbReference>
<keyword evidence="1" id="KW-0479">Metal-binding</keyword>
<accession>A0ABN2EEC0</accession>
<comment type="caution">
    <text evidence="3">The sequence shown here is derived from an EMBL/GenBank/DDBJ whole genome shotgun (WGS) entry which is preliminary data.</text>
</comment>
<feature type="domain" description="HMA" evidence="2">
    <location>
        <begin position="23"/>
        <end position="88"/>
    </location>
</feature>
<reference evidence="3 4" key="1">
    <citation type="journal article" date="2019" name="Int. J. Syst. Evol. Microbiol.">
        <title>The Global Catalogue of Microorganisms (GCM) 10K type strain sequencing project: providing services to taxonomists for standard genome sequencing and annotation.</title>
        <authorList>
            <consortium name="The Broad Institute Genomics Platform"/>
            <consortium name="The Broad Institute Genome Sequencing Center for Infectious Disease"/>
            <person name="Wu L."/>
            <person name="Ma J."/>
        </authorList>
    </citation>
    <scope>NUCLEOTIDE SEQUENCE [LARGE SCALE GENOMIC DNA]</scope>
    <source>
        <strain evidence="3 4">JCM 14969</strain>
    </source>
</reference>
<dbReference type="CDD" id="cd00371">
    <property type="entry name" value="HMA"/>
    <property type="match status" value="1"/>
</dbReference>
<dbReference type="PROSITE" id="PS01047">
    <property type="entry name" value="HMA_1"/>
    <property type="match status" value="1"/>
</dbReference>
<proteinExistence type="predicted"/>
<evidence type="ECO:0000256" key="1">
    <source>
        <dbReference type="ARBA" id="ARBA00022723"/>
    </source>
</evidence>
<dbReference type="Proteomes" id="UP001500393">
    <property type="component" value="Unassembled WGS sequence"/>
</dbReference>
<keyword evidence="4" id="KW-1185">Reference proteome</keyword>
<evidence type="ECO:0000259" key="2">
    <source>
        <dbReference type="PROSITE" id="PS50846"/>
    </source>
</evidence>
<dbReference type="PRINTS" id="PR00944">
    <property type="entry name" value="CUEXPORT"/>
</dbReference>
<dbReference type="InterPro" id="IPR017969">
    <property type="entry name" value="Heavy-metal-associated_CS"/>
</dbReference>
<name>A0ABN2EEC0_9ACTN</name>
<sequence length="90" mass="8876">MCTDCNCGTVNIESAPSTAEATTAATYHVAGMTCSGCAGRVSTSIGKLDGVTSVDVDVAAGTVTVHSSTPPADDEVRAAIEGAGYQLAHA</sequence>
<dbReference type="EMBL" id="BAAAOS010000054">
    <property type="protein sequence ID" value="GAA1604790.1"/>
    <property type="molecule type" value="Genomic_DNA"/>
</dbReference>